<gene>
    <name evidence="10" type="ORF">NFI95_02200</name>
</gene>
<keyword evidence="2" id="KW-1003">Cell membrane</keyword>
<feature type="transmembrane region" description="Helical" evidence="8">
    <location>
        <begin position="323"/>
        <end position="344"/>
    </location>
</feature>
<protein>
    <submittedName>
        <fullName evidence="10">Lysylphosphatidylglycerol synthase domain-containing protein</fullName>
    </submittedName>
</protein>
<proteinExistence type="predicted"/>
<feature type="transmembrane region" description="Helical" evidence="8">
    <location>
        <begin position="485"/>
        <end position="502"/>
    </location>
</feature>
<dbReference type="EMBL" id="JAMSKV010000001">
    <property type="protein sequence ID" value="MCQ8277261.1"/>
    <property type="molecule type" value="Genomic_DNA"/>
</dbReference>
<evidence type="ECO:0000256" key="2">
    <source>
        <dbReference type="ARBA" id="ARBA00022475"/>
    </source>
</evidence>
<keyword evidence="6 8" id="KW-0472">Membrane</keyword>
<dbReference type="Pfam" id="PF03706">
    <property type="entry name" value="LPG_synthase_TM"/>
    <property type="match status" value="1"/>
</dbReference>
<feature type="transmembrane region" description="Helical" evidence="8">
    <location>
        <begin position="163"/>
        <end position="185"/>
    </location>
</feature>
<feature type="transmembrane region" description="Helical" evidence="8">
    <location>
        <begin position="438"/>
        <end position="454"/>
    </location>
</feature>
<evidence type="ECO:0000256" key="7">
    <source>
        <dbReference type="SAM" id="MobiDB-lite"/>
    </source>
</evidence>
<feature type="domain" description="Phosphatidylglycerol lysyltransferase C-terminal" evidence="9">
    <location>
        <begin position="619"/>
        <end position="687"/>
    </location>
</feature>
<name>A0ABT1W541_9PROT</name>
<comment type="subcellular location">
    <subcellularLocation>
        <location evidence="1">Cell membrane</location>
        <topology evidence="1">Multi-pass membrane protein</topology>
    </subcellularLocation>
</comment>
<feature type="transmembrane region" description="Helical" evidence="8">
    <location>
        <begin position="375"/>
        <end position="397"/>
    </location>
</feature>
<evidence type="ECO:0000313" key="11">
    <source>
        <dbReference type="Proteomes" id="UP001524587"/>
    </source>
</evidence>
<evidence type="ECO:0000256" key="5">
    <source>
        <dbReference type="ARBA" id="ARBA00022989"/>
    </source>
</evidence>
<dbReference type="Proteomes" id="UP001524587">
    <property type="component" value="Unassembled WGS sequence"/>
</dbReference>
<feature type="transmembrane region" description="Helical" evidence="8">
    <location>
        <begin position="43"/>
        <end position="62"/>
    </location>
</feature>
<dbReference type="InterPro" id="IPR024320">
    <property type="entry name" value="LPG_synthase_C"/>
</dbReference>
<feature type="region of interest" description="Disordered" evidence="7">
    <location>
        <begin position="1"/>
        <end position="31"/>
    </location>
</feature>
<evidence type="ECO:0000256" key="3">
    <source>
        <dbReference type="ARBA" id="ARBA00022679"/>
    </source>
</evidence>
<evidence type="ECO:0000313" key="10">
    <source>
        <dbReference type="EMBL" id="MCQ8277261.1"/>
    </source>
</evidence>
<keyword evidence="11" id="KW-1185">Reference proteome</keyword>
<reference evidence="10 11" key="1">
    <citation type="submission" date="2022-06" db="EMBL/GenBank/DDBJ databases">
        <title>Endosaccharibacter gen. nov., sp. nov., endophytic bacteria isolated from sugarcane.</title>
        <authorList>
            <person name="Pitiwittayakul N."/>
            <person name="Yukphan P."/>
            <person name="Charoenyingcharoen P."/>
            <person name="Tanasupawat S."/>
        </authorList>
    </citation>
    <scope>NUCLEOTIDE SEQUENCE [LARGE SCALE GENOMIC DNA]</scope>
    <source>
        <strain evidence="10 11">KSS8</strain>
    </source>
</reference>
<evidence type="ECO:0000256" key="6">
    <source>
        <dbReference type="ARBA" id="ARBA00023136"/>
    </source>
</evidence>
<keyword evidence="5 8" id="KW-1133">Transmembrane helix</keyword>
<evidence type="ECO:0000256" key="4">
    <source>
        <dbReference type="ARBA" id="ARBA00022692"/>
    </source>
</evidence>
<accession>A0ABT1W541</accession>
<evidence type="ECO:0000256" key="1">
    <source>
        <dbReference type="ARBA" id="ARBA00004651"/>
    </source>
</evidence>
<feature type="transmembrane region" description="Helical" evidence="8">
    <location>
        <begin position="239"/>
        <end position="263"/>
    </location>
</feature>
<dbReference type="Pfam" id="PF09924">
    <property type="entry name" value="LPG_synthase_C"/>
    <property type="match status" value="1"/>
</dbReference>
<dbReference type="InterPro" id="IPR051211">
    <property type="entry name" value="PG_lysyltransferase"/>
</dbReference>
<feature type="transmembrane region" description="Helical" evidence="8">
    <location>
        <begin position="514"/>
        <end position="532"/>
    </location>
</feature>
<comment type="caution">
    <text evidence="10">The sequence shown here is derived from an EMBL/GenBank/DDBJ whole genome shotgun (WGS) entry which is preliminary data.</text>
</comment>
<evidence type="ECO:0000256" key="8">
    <source>
        <dbReference type="SAM" id="Phobius"/>
    </source>
</evidence>
<dbReference type="PANTHER" id="PTHR34697:SF2">
    <property type="entry name" value="PHOSPHATIDYLGLYCEROL LYSYLTRANSFERASE"/>
    <property type="match status" value="1"/>
</dbReference>
<dbReference type="RefSeq" id="WP_422862695.1">
    <property type="nucleotide sequence ID" value="NZ_JAMSKV010000001.1"/>
</dbReference>
<feature type="transmembrane region" description="Helical" evidence="8">
    <location>
        <begin position="82"/>
        <end position="101"/>
    </location>
</feature>
<feature type="transmembrane region" description="Helical" evidence="8">
    <location>
        <begin position="275"/>
        <end position="303"/>
    </location>
</feature>
<evidence type="ECO:0000259" key="9">
    <source>
        <dbReference type="Pfam" id="PF09924"/>
    </source>
</evidence>
<dbReference type="InterPro" id="IPR022791">
    <property type="entry name" value="L-PG_synthase/AglD"/>
</dbReference>
<dbReference type="PANTHER" id="PTHR34697">
    <property type="entry name" value="PHOSPHATIDYLGLYCEROL LYSYLTRANSFERASE"/>
    <property type="match status" value="1"/>
</dbReference>
<keyword evidence="3" id="KW-0808">Transferase</keyword>
<feature type="transmembrane region" description="Helical" evidence="8">
    <location>
        <begin position="122"/>
        <end position="143"/>
    </location>
</feature>
<feature type="transmembrane region" description="Helical" evidence="8">
    <location>
        <begin position="197"/>
        <end position="219"/>
    </location>
</feature>
<keyword evidence="4 8" id="KW-0812">Transmembrane</keyword>
<sequence length="717" mass="75245">MRSDLDRKSVLAPDGMPLGDGGGASLPDCRPEPDGAPSRLKRLLGLLPPMLGLFLLVGAIYAVHNEFRHLSPGRIRATLGEIPSRALLLSAGFTLLSYFVLSFYDRLAVLHVGRRLSFGRTAFAAFCSYVLSHNLGFAAISGAAVRFRLYGSWGLKPLEITRIIAFCSVTYLLGACALVGGVLLLEPSALSALNAHLPRGAMAFVGVAAWAVVFAYVGLSARFPSVRLWRWTVPLPGVAMAIGQVVVSALDVAATAAIAYALLPAGIGLSYPAFLAIYIACYSAGLLASVPGGLGVFDGAMVLGLSPFVSAADAVATILVFRLYYYILPLFLAGLLFAGHELFLRGDSLLAARTGVERAAPPRPSLAVRETEADFSVTAATGAVILCGAMLIATGMFHRAPDDLTLLIPTLGPAGPDGLLGGDPVGAFTRGIEAVGDYVLSLIGAVLIGLAIGLSQRVTLAWGATLVCLSTAAALAALRGLPLEIPAVLILAALAIAPFRSSYYRHARVLSEPLAPATMVPLLLLVVSLLILSRLEPGVSATGARGWLPLILANHVPTHRRVSTALAVLVGLVALGRLVRPGHVSALPFSGEPGARWLQLAVEAGGSLDARGVDGLMAGETGRALIAFRRERGVLIGLGDPLGAPADRVSAIWRLRDLALEEQRAPVFWRVGPELLPVYADLGLVSWPLDETNTSFLCCAAERGEQLLARFERLSQT</sequence>
<organism evidence="10 11">
    <name type="scientific">Endosaccharibacter trunci</name>
    <dbReference type="NCBI Taxonomy" id="2812733"/>
    <lineage>
        <taxon>Bacteria</taxon>
        <taxon>Pseudomonadati</taxon>
        <taxon>Pseudomonadota</taxon>
        <taxon>Alphaproteobacteria</taxon>
        <taxon>Acetobacterales</taxon>
        <taxon>Acetobacteraceae</taxon>
        <taxon>Endosaccharibacter</taxon>
    </lineage>
</organism>